<dbReference type="Pfam" id="PF21117">
    <property type="entry name" value="MRB1590_C"/>
    <property type="match status" value="1"/>
</dbReference>
<name>A0AAD9IJA1_PROWI</name>
<dbReference type="InterPro" id="IPR049069">
    <property type="entry name" value="MRB1590-like_C"/>
</dbReference>
<feature type="domain" description="ATPase of the ABC class N-terminal" evidence="2">
    <location>
        <begin position="43"/>
        <end position="209"/>
    </location>
</feature>
<dbReference type="InterPro" id="IPR046833">
    <property type="entry name" value="ABC_N"/>
</dbReference>
<evidence type="ECO:0000259" key="1">
    <source>
        <dbReference type="Pfam" id="PF09818"/>
    </source>
</evidence>
<dbReference type="PANTHER" id="PTHR38149:SF1">
    <property type="entry name" value="ATPASE"/>
    <property type="match status" value="1"/>
</dbReference>
<reference evidence="4" key="1">
    <citation type="submission" date="2021-01" db="EMBL/GenBank/DDBJ databases">
        <authorList>
            <person name="Eckstrom K.M.E."/>
        </authorList>
    </citation>
    <scope>NUCLEOTIDE SEQUENCE</scope>
    <source>
        <strain evidence="4">UVCC 0001</strain>
    </source>
</reference>
<sequence>MEQSEAGAPLCDGSFAGQVRKHRDFEERSLSQGAASVRGRAADLEAELLRIDGQSYGAYHAIAGGWAFPGFTLWMERIQGDAYARPSRCRVVVEAATAGLPPSLLAPEARRTACADFLARRFAEAVSAAGGDVRQGEGGGFHGRKGGEMGVDAPGQYVLQRSACRVREDGAIEVRFTVGLPAAGRSVLGRWAADVLCRELPRYVASALAHRSLDQRALERHADCIEDSRAARAALKALGLVAWVADGSILPRASGASALPLAGQQAVPTRAPEGPHAVTLELPHRGRVRGLGIPAGVTLVVGGGFHGKSTLLQALEAGVYDKVPGDGRELAVADARAAKVRAEDGRRVAAVDISPFISALPRGQRTERFSTADGSGSTSQAAAIQEAVEAGATTLLIDEDTSATNFMVRDARMRALVAADREPITPFVRRVRTLAAAGVSTVLVVGGTGDYFDRADLVLGLDEYRIADRTADAHAIARAFAQREDVAKMTARDRSCIVHRDQELDLSGVEQIVETSQTRAIAEILKWLVRNARQAGDAPSLAQVLDGLDRILDDQGLEGIMTEPAGNLSRPRRLEIAAAINRWRALPMRQVA</sequence>
<feature type="domain" description="MRB1590-like C-terminal" evidence="3">
    <location>
        <begin position="488"/>
        <end position="588"/>
    </location>
</feature>
<dbReference type="AlphaFoldDB" id="A0AAD9IJA1"/>
<dbReference type="PANTHER" id="PTHR38149">
    <property type="entry name" value="ATPASE"/>
    <property type="match status" value="1"/>
</dbReference>
<comment type="caution">
    <text evidence="4">The sequence shown here is derived from an EMBL/GenBank/DDBJ whole genome shotgun (WGS) entry which is preliminary data.</text>
</comment>
<dbReference type="Proteomes" id="UP001255856">
    <property type="component" value="Unassembled WGS sequence"/>
</dbReference>
<evidence type="ECO:0000259" key="2">
    <source>
        <dbReference type="Pfam" id="PF20446"/>
    </source>
</evidence>
<dbReference type="EMBL" id="JASFZW010000005">
    <property type="protein sequence ID" value="KAK2078235.1"/>
    <property type="molecule type" value="Genomic_DNA"/>
</dbReference>
<feature type="domain" description="ATPase of the ABC class C-terminal" evidence="1">
    <location>
        <begin position="215"/>
        <end position="486"/>
    </location>
</feature>
<dbReference type="Pfam" id="PF09818">
    <property type="entry name" value="ABC_ATPase"/>
    <property type="match status" value="1"/>
</dbReference>
<dbReference type="InterPro" id="IPR046834">
    <property type="entry name" value="ABC_ATPase_C"/>
</dbReference>
<protein>
    <recommendedName>
        <fullName evidence="6">ATPase</fullName>
    </recommendedName>
</protein>
<accession>A0AAD9IJA1</accession>
<dbReference type="InterPro" id="IPR019195">
    <property type="entry name" value="ABC_ATPase_put"/>
</dbReference>
<keyword evidence="5" id="KW-1185">Reference proteome</keyword>
<organism evidence="4 5">
    <name type="scientific">Prototheca wickerhamii</name>
    <dbReference type="NCBI Taxonomy" id="3111"/>
    <lineage>
        <taxon>Eukaryota</taxon>
        <taxon>Viridiplantae</taxon>
        <taxon>Chlorophyta</taxon>
        <taxon>core chlorophytes</taxon>
        <taxon>Trebouxiophyceae</taxon>
        <taxon>Chlorellales</taxon>
        <taxon>Chlorellaceae</taxon>
        <taxon>Prototheca</taxon>
    </lineage>
</organism>
<evidence type="ECO:0000313" key="4">
    <source>
        <dbReference type="EMBL" id="KAK2078235.1"/>
    </source>
</evidence>
<dbReference type="Pfam" id="PF20446">
    <property type="entry name" value="ABC_N"/>
    <property type="match status" value="1"/>
</dbReference>
<gene>
    <name evidence="4" type="ORF">QBZ16_004104</name>
</gene>
<evidence type="ECO:0008006" key="6">
    <source>
        <dbReference type="Google" id="ProtNLM"/>
    </source>
</evidence>
<evidence type="ECO:0000313" key="5">
    <source>
        <dbReference type="Proteomes" id="UP001255856"/>
    </source>
</evidence>
<proteinExistence type="predicted"/>
<evidence type="ECO:0000259" key="3">
    <source>
        <dbReference type="Pfam" id="PF21117"/>
    </source>
</evidence>